<name>A0A8E7EKK7_9EURY</name>
<dbReference type="GeneID" id="65096999"/>
<accession>A0A8E7EKK7</accession>
<evidence type="ECO:0008006" key="4">
    <source>
        <dbReference type="Google" id="ProtNLM"/>
    </source>
</evidence>
<keyword evidence="3" id="KW-1185">Reference proteome</keyword>
<sequence length="194" mass="22065">MHERAIASSSCVYRNMYSLSDSPVYHIRSGNELEFVYALTDCCPLGIYITVNRNNPESFEKKGQIAFRETIFKNSSLFVIAGLVFVTMHPVLFAYIAHDFRVFIPDISSWDSFFATGGRTAILLFYAAFLAGLFRMTIKKQWRYIHMLVYPAIIIAAIHAILMGQSMASPVIYFLIICLTIVVCITFVYVRIKG</sequence>
<dbReference type="RefSeq" id="WP_214421070.1">
    <property type="nucleotide sequence ID" value="NZ_CP075546.1"/>
</dbReference>
<dbReference type="EMBL" id="CP075546">
    <property type="protein sequence ID" value="QVV90299.1"/>
    <property type="molecule type" value="Genomic_DNA"/>
</dbReference>
<reference evidence="2 3" key="1">
    <citation type="submission" date="2021-05" db="EMBL/GenBank/DDBJ databases">
        <title>A novel Methanospirillum isolate from a pyrite-forming mixed culture.</title>
        <authorList>
            <person name="Bunk B."/>
            <person name="Sproer C."/>
            <person name="Spring S."/>
            <person name="Pester M."/>
        </authorList>
    </citation>
    <scope>NUCLEOTIDE SEQUENCE [LARGE SCALE GENOMIC DNA]</scope>
    <source>
        <strain evidence="2 3">J.3.6.1-F.2.7.3</strain>
    </source>
</reference>
<protein>
    <recommendedName>
        <fullName evidence="4">Ferric oxidoreductase domain-containing protein</fullName>
    </recommendedName>
</protein>
<feature type="transmembrane region" description="Helical" evidence="1">
    <location>
        <begin position="148"/>
        <end position="165"/>
    </location>
</feature>
<dbReference type="KEGG" id="mrtj:KHC33_07405"/>
<organism evidence="2 3">
    <name type="scientific">Methanospirillum purgamenti</name>
    <dbReference type="NCBI Taxonomy" id="2834276"/>
    <lineage>
        <taxon>Archaea</taxon>
        <taxon>Methanobacteriati</taxon>
        <taxon>Methanobacteriota</taxon>
        <taxon>Stenosarchaea group</taxon>
        <taxon>Methanomicrobia</taxon>
        <taxon>Methanomicrobiales</taxon>
        <taxon>Methanospirillaceae</taxon>
        <taxon>Methanospirillum</taxon>
    </lineage>
</organism>
<evidence type="ECO:0000313" key="3">
    <source>
        <dbReference type="Proteomes" id="UP000680656"/>
    </source>
</evidence>
<proteinExistence type="predicted"/>
<gene>
    <name evidence="2" type="ORF">KHC33_07405</name>
</gene>
<feature type="transmembrane region" description="Helical" evidence="1">
    <location>
        <begin position="117"/>
        <end position="136"/>
    </location>
</feature>
<keyword evidence="1" id="KW-1133">Transmembrane helix</keyword>
<feature type="transmembrane region" description="Helical" evidence="1">
    <location>
        <begin position="77"/>
        <end position="97"/>
    </location>
</feature>
<evidence type="ECO:0000313" key="2">
    <source>
        <dbReference type="EMBL" id="QVV90299.1"/>
    </source>
</evidence>
<keyword evidence="1" id="KW-0472">Membrane</keyword>
<feature type="transmembrane region" description="Helical" evidence="1">
    <location>
        <begin position="171"/>
        <end position="190"/>
    </location>
</feature>
<dbReference type="AlphaFoldDB" id="A0A8E7EKK7"/>
<dbReference type="Proteomes" id="UP000680656">
    <property type="component" value="Chromosome"/>
</dbReference>
<evidence type="ECO:0000256" key="1">
    <source>
        <dbReference type="SAM" id="Phobius"/>
    </source>
</evidence>
<keyword evidence="1" id="KW-0812">Transmembrane</keyword>